<feature type="signal peptide" evidence="2">
    <location>
        <begin position="1"/>
        <end position="19"/>
    </location>
</feature>
<evidence type="ECO:0000313" key="3">
    <source>
        <dbReference type="EMBL" id="KAK3202989.1"/>
    </source>
</evidence>
<dbReference type="EMBL" id="WVTA01000013">
    <property type="protein sequence ID" value="KAK3202989.1"/>
    <property type="molecule type" value="Genomic_DNA"/>
</dbReference>
<dbReference type="Proteomes" id="UP001280581">
    <property type="component" value="Unassembled WGS sequence"/>
</dbReference>
<sequence length="253" mass="27127">MPSILIAVLLSSFSAAVSAAPVLEPQACNVLLDPSSTPYMPANGSVEDYLSNSMWAEWSGMANTPIGYTRAFYNLPGSVQNVESYITYSLRPRSLRHSMQQQRRVRILQSVLRPLAKVPDRPGRCENPEPTTQVHCALYRTAVNETQATNGRQSATGNSNSFETLHLGSNGYNLAPVLSQKTTTGADLQFSLHESLDNLALELSPVDSAFTLPVGTTAETSGGGQRVAREPGSAQVRGVPRGDQSPHGESLGV</sequence>
<keyword evidence="2" id="KW-0732">Signal</keyword>
<reference evidence="3 4" key="1">
    <citation type="submission" date="2021-02" db="EMBL/GenBank/DDBJ databases">
        <title>Genome assembly of Pseudopithomyces chartarum.</title>
        <authorList>
            <person name="Jauregui R."/>
            <person name="Singh J."/>
            <person name="Voisey C."/>
        </authorList>
    </citation>
    <scope>NUCLEOTIDE SEQUENCE [LARGE SCALE GENOMIC DNA]</scope>
    <source>
        <strain evidence="3 4">AGR01</strain>
    </source>
</reference>
<comment type="caution">
    <text evidence="3">The sequence shown here is derived from an EMBL/GenBank/DDBJ whole genome shotgun (WGS) entry which is preliminary data.</text>
</comment>
<dbReference type="AlphaFoldDB" id="A0AAN6LR60"/>
<keyword evidence="4" id="KW-1185">Reference proteome</keyword>
<accession>A0AAN6LR60</accession>
<feature type="region of interest" description="Disordered" evidence="1">
    <location>
        <begin position="214"/>
        <end position="253"/>
    </location>
</feature>
<gene>
    <name evidence="3" type="ORF">GRF29_154g1458582</name>
</gene>
<evidence type="ECO:0000313" key="4">
    <source>
        <dbReference type="Proteomes" id="UP001280581"/>
    </source>
</evidence>
<evidence type="ECO:0000256" key="1">
    <source>
        <dbReference type="SAM" id="MobiDB-lite"/>
    </source>
</evidence>
<protein>
    <submittedName>
        <fullName evidence="3">Uncharacterized protein</fullName>
    </submittedName>
</protein>
<name>A0AAN6LR60_9PLEO</name>
<dbReference type="PANTHER" id="PTHR36578">
    <property type="entry name" value="CHROMOSOME 15, WHOLE GENOME SHOTGUN SEQUENCE"/>
    <property type="match status" value="1"/>
</dbReference>
<dbReference type="PANTHER" id="PTHR36578:SF1">
    <property type="entry name" value="APPLE DOMAIN-CONTAINING PROTEIN"/>
    <property type="match status" value="1"/>
</dbReference>
<organism evidence="3 4">
    <name type="scientific">Pseudopithomyces chartarum</name>
    <dbReference type="NCBI Taxonomy" id="1892770"/>
    <lineage>
        <taxon>Eukaryota</taxon>
        <taxon>Fungi</taxon>
        <taxon>Dikarya</taxon>
        <taxon>Ascomycota</taxon>
        <taxon>Pezizomycotina</taxon>
        <taxon>Dothideomycetes</taxon>
        <taxon>Pleosporomycetidae</taxon>
        <taxon>Pleosporales</taxon>
        <taxon>Massarineae</taxon>
        <taxon>Didymosphaeriaceae</taxon>
        <taxon>Pseudopithomyces</taxon>
    </lineage>
</organism>
<feature type="chain" id="PRO_5043053678" evidence="2">
    <location>
        <begin position="20"/>
        <end position="253"/>
    </location>
</feature>
<evidence type="ECO:0000256" key="2">
    <source>
        <dbReference type="SAM" id="SignalP"/>
    </source>
</evidence>
<proteinExistence type="predicted"/>